<feature type="region of interest" description="Disordered" evidence="1">
    <location>
        <begin position="1"/>
        <end position="24"/>
    </location>
</feature>
<sequence length="99" mass="10688">MTDHSPSLLPSFADDQNEAGHAMPLPTISLPAVSAPVIRHVTVSKRVRPGATIERANRSGLWLAATGRWMDRSFDPAGAEAIRQNYRALPAAADEDDEP</sequence>
<dbReference type="EMBL" id="CP042906">
    <property type="protein sequence ID" value="QEX15690.1"/>
    <property type="molecule type" value="Genomic_DNA"/>
</dbReference>
<gene>
    <name evidence="2" type="ORF">FRZ44_09770</name>
</gene>
<evidence type="ECO:0000313" key="3">
    <source>
        <dbReference type="Proteomes" id="UP000326202"/>
    </source>
</evidence>
<dbReference type="AlphaFoldDB" id="A0A5J6MHD2"/>
<reference evidence="2 3" key="1">
    <citation type="submission" date="2019-08" db="EMBL/GenBank/DDBJ databases">
        <title>Hyperibacter terrae gen. nov., sp. nov. and Hyperibacter viscosus sp. nov., two new members in the family Rhodospirillaceae isolated from the rhizosphere of Hypericum perforatum.</title>
        <authorList>
            <person name="Noviana Z."/>
        </authorList>
    </citation>
    <scope>NUCLEOTIDE SEQUENCE [LARGE SCALE GENOMIC DNA]</scope>
    <source>
        <strain evidence="2 3">R5913</strain>
    </source>
</reference>
<accession>A0A5J6MHD2</accession>
<dbReference type="OrthoDB" id="10013551at2"/>
<dbReference type="Proteomes" id="UP000326202">
    <property type="component" value="Chromosome"/>
</dbReference>
<organism evidence="2 3">
    <name type="scientific">Hypericibacter terrae</name>
    <dbReference type="NCBI Taxonomy" id="2602015"/>
    <lineage>
        <taxon>Bacteria</taxon>
        <taxon>Pseudomonadati</taxon>
        <taxon>Pseudomonadota</taxon>
        <taxon>Alphaproteobacteria</taxon>
        <taxon>Rhodospirillales</taxon>
        <taxon>Dongiaceae</taxon>
        <taxon>Hypericibacter</taxon>
    </lineage>
</organism>
<name>A0A5J6MHD2_9PROT</name>
<evidence type="ECO:0000313" key="2">
    <source>
        <dbReference type="EMBL" id="QEX15690.1"/>
    </source>
</evidence>
<dbReference type="KEGG" id="htq:FRZ44_09770"/>
<dbReference type="RefSeq" id="WP_151176120.1">
    <property type="nucleotide sequence ID" value="NZ_CP042906.1"/>
</dbReference>
<proteinExistence type="predicted"/>
<evidence type="ECO:0000256" key="1">
    <source>
        <dbReference type="SAM" id="MobiDB-lite"/>
    </source>
</evidence>
<keyword evidence="3" id="KW-1185">Reference proteome</keyword>
<protein>
    <submittedName>
        <fullName evidence="2">Uncharacterized protein</fullName>
    </submittedName>
</protein>